<dbReference type="AlphaFoldDB" id="A0AAC9RR38"/>
<evidence type="ECO:0000313" key="12">
    <source>
        <dbReference type="Proteomes" id="UP000192478"/>
    </source>
</evidence>
<dbReference type="EMBL" id="CP020559">
    <property type="protein sequence ID" value="ARE89797.1"/>
    <property type="molecule type" value="Genomic_DNA"/>
</dbReference>
<protein>
    <submittedName>
        <fullName evidence="10">Accessory gene regulator protein</fullName>
    </submittedName>
</protein>
<dbReference type="GO" id="GO:0008233">
    <property type="term" value="F:peptidase activity"/>
    <property type="evidence" value="ECO:0007669"/>
    <property type="project" value="UniProtKB-KW"/>
</dbReference>
<evidence type="ECO:0000256" key="8">
    <source>
        <dbReference type="SAM" id="Phobius"/>
    </source>
</evidence>
<gene>
    <name evidence="9" type="ORF">BJL90_05175</name>
    <name evidence="10" type="ORF">CLFO_42780</name>
</gene>
<keyword evidence="3" id="KW-0645">Protease</keyword>
<keyword evidence="2" id="KW-0673">Quorum sensing</keyword>
<dbReference type="KEGG" id="cfm:BJL90_05175"/>
<evidence type="ECO:0000256" key="6">
    <source>
        <dbReference type="ARBA" id="ARBA00022989"/>
    </source>
</evidence>
<dbReference type="GO" id="GO:0009372">
    <property type="term" value="P:quorum sensing"/>
    <property type="evidence" value="ECO:0007669"/>
    <property type="project" value="UniProtKB-KW"/>
</dbReference>
<keyword evidence="11" id="KW-1185">Reference proteome</keyword>
<proteinExistence type="predicted"/>
<dbReference type="GO" id="GO:0016020">
    <property type="term" value="C:membrane"/>
    <property type="evidence" value="ECO:0007669"/>
    <property type="project" value="InterPro"/>
</dbReference>
<keyword evidence="6 8" id="KW-1133">Transmembrane helix</keyword>
<name>A0AAC9RR38_9CLOT</name>
<dbReference type="Pfam" id="PF04647">
    <property type="entry name" value="AgrB"/>
    <property type="match status" value="1"/>
</dbReference>
<keyword evidence="5" id="KW-0378">Hydrolase</keyword>
<keyword evidence="1" id="KW-1003">Cell membrane</keyword>
<keyword evidence="4 8" id="KW-0812">Transmembrane</keyword>
<sequence>MIQKLSHNISSYLCDELNYDDEKREILSYGLQIFLGTLVKVLTICILSYVFNIFKSTMVVSLSFVFFRRIIEGRFVIYDNDINR</sequence>
<dbReference type="Proteomes" id="UP000177894">
    <property type="component" value="Chromosome"/>
</dbReference>
<evidence type="ECO:0000256" key="4">
    <source>
        <dbReference type="ARBA" id="ARBA00022692"/>
    </source>
</evidence>
<evidence type="ECO:0000313" key="11">
    <source>
        <dbReference type="Proteomes" id="UP000177894"/>
    </source>
</evidence>
<accession>A0AAC9RR38</accession>
<evidence type="ECO:0000256" key="5">
    <source>
        <dbReference type="ARBA" id="ARBA00022801"/>
    </source>
</evidence>
<evidence type="ECO:0000313" key="9">
    <source>
        <dbReference type="EMBL" id="AOY75347.1"/>
    </source>
</evidence>
<dbReference type="RefSeq" id="WP_070964941.1">
    <property type="nucleotide sequence ID" value="NZ_CP017603.1"/>
</dbReference>
<feature type="transmembrane region" description="Helical" evidence="8">
    <location>
        <begin position="26"/>
        <end position="51"/>
    </location>
</feature>
<evidence type="ECO:0000256" key="3">
    <source>
        <dbReference type="ARBA" id="ARBA00022670"/>
    </source>
</evidence>
<dbReference type="EMBL" id="CP017603">
    <property type="protein sequence ID" value="AOY75347.1"/>
    <property type="molecule type" value="Genomic_DNA"/>
</dbReference>
<evidence type="ECO:0000256" key="7">
    <source>
        <dbReference type="ARBA" id="ARBA00023136"/>
    </source>
</evidence>
<evidence type="ECO:0000313" key="10">
    <source>
        <dbReference type="EMBL" id="ARE89797.1"/>
    </source>
</evidence>
<evidence type="ECO:0000256" key="1">
    <source>
        <dbReference type="ARBA" id="ARBA00022475"/>
    </source>
</evidence>
<dbReference type="GO" id="GO:0006508">
    <property type="term" value="P:proteolysis"/>
    <property type="evidence" value="ECO:0007669"/>
    <property type="project" value="UniProtKB-KW"/>
</dbReference>
<keyword evidence="7 8" id="KW-0472">Membrane</keyword>
<organism evidence="10 12">
    <name type="scientific">Clostridium formicaceticum</name>
    <dbReference type="NCBI Taxonomy" id="1497"/>
    <lineage>
        <taxon>Bacteria</taxon>
        <taxon>Bacillati</taxon>
        <taxon>Bacillota</taxon>
        <taxon>Clostridia</taxon>
        <taxon>Eubacteriales</taxon>
        <taxon>Clostridiaceae</taxon>
        <taxon>Clostridium</taxon>
    </lineage>
</organism>
<dbReference type="Proteomes" id="UP000192478">
    <property type="component" value="Chromosome"/>
</dbReference>
<reference evidence="9 11" key="1">
    <citation type="submission" date="2016-10" db="EMBL/GenBank/DDBJ databases">
        <title>Complete Genome Sequence of Acetogen Clostridium formicoaceticum ATCC 27076.</title>
        <authorList>
            <person name="Bao T."/>
            <person name="Cheng C."/>
            <person name="Zhao J."/>
            <person name="Yang S.-T."/>
            <person name="Wang J."/>
            <person name="Wang M."/>
        </authorList>
    </citation>
    <scope>NUCLEOTIDE SEQUENCE [LARGE SCALE GENOMIC DNA]</scope>
    <source>
        <strain evidence="9 11">ATCC 27076</strain>
    </source>
</reference>
<evidence type="ECO:0000256" key="2">
    <source>
        <dbReference type="ARBA" id="ARBA00022654"/>
    </source>
</evidence>
<reference evidence="10 12" key="2">
    <citation type="submission" date="2017-03" db="EMBL/GenBank/DDBJ databases">
        <title>Complete sequence of Clostridium formicaceticum DSM 92.</title>
        <authorList>
            <person name="Poehlein A."/>
            <person name="Karl M."/>
            <person name="Bengelsdorf F.R."/>
            <person name="Duerre P."/>
            <person name="Daniel R."/>
        </authorList>
    </citation>
    <scope>NUCLEOTIDE SEQUENCE [LARGE SCALE GENOMIC DNA]</scope>
    <source>
        <strain evidence="10 12">DSM 92</strain>
    </source>
</reference>
<dbReference type="InterPro" id="IPR006741">
    <property type="entry name" value="AgrB"/>
</dbReference>